<dbReference type="AlphaFoldDB" id="A0AAW1FZP2"/>
<feature type="chain" id="PRO_5043654303" description="C-type lectin domain-containing protein" evidence="2">
    <location>
        <begin position="17"/>
        <end position="215"/>
    </location>
</feature>
<keyword evidence="1" id="KW-1015">Disulfide bond</keyword>
<dbReference type="InterPro" id="IPR018378">
    <property type="entry name" value="C-type_lectin_CS"/>
</dbReference>
<dbReference type="PROSITE" id="PS00615">
    <property type="entry name" value="C_TYPE_LECTIN_1"/>
    <property type="match status" value="1"/>
</dbReference>
<organism evidence="4 5">
    <name type="scientific">Zoarces viviparus</name>
    <name type="common">Viviparous eelpout</name>
    <name type="synonym">Blennius viviparus</name>
    <dbReference type="NCBI Taxonomy" id="48416"/>
    <lineage>
        <taxon>Eukaryota</taxon>
        <taxon>Metazoa</taxon>
        <taxon>Chordata</taxon>
        <taxon>Craniata</taxon>
        <taxon>Vertebrata</taxon>
        <taxon>Euteleostomi</taxon>
        <taxon>Actinopterygii</taxon>
        <taxon>Neopterygii</taxon>
        <taxon>Teleostei</taxon>
        <taxon>Neoteleostei</taxon>
        <taxon>Acanthomorphata</taxon>
        <taxon>Eupercaria</taxon>
        <taxon>Perciformes</taxon>
        <taxon>Cottioidei</taxon>
        <taxon>Zoarcales</taxon>
        <taxon>Zoarcidae</taxon>
        <taxon>Zoarcinae</taxon>
        <taxon>Zoarces</taxon>
    </lineage>
</organism>
<keyword evidence="2" id="KW-0732">Signal</keyword>
<evidence type="ECO:0000313" key="4">
    <source>
        <dbReference type="EMBL" id="KAK9539997.1"/>
    </source>
</evidence>
<dbReference type="PANTHER" id="PTHR45784:SF8">
    <property type="entry name" value="C-TYPE MANNOSE RECEPTOR 2-RELATED"/>
    <property type="match status" value="1"/>
</dbReference>
<comment type="caution">
    <text evidence="4">The sequence shown here is derived from an EMBL/GenBank/DDBJ whole genome shotgun (WGS) entry which is preliminary data.</text>
</comment>
<dbReference type="InterPro" id="IPR016186">
    <property type="entry name" value="C-type_lectin-like/link_sf"/>
</dbReference>
<evidence type="ECO:0000259" key="3">
    <source>
        <dbReference type="PROSITE" id="PS50041"/>
    </source>
</evidence>
<feature type="domain" description="C-type lectin" evidence="3">
    <location>
        <begin position="97"/>
        <end position="215"/>
    </location>
</feature>
<feature type="domain" description="C-type lectin" evidence="3">
    <location>
        <begin position="21"/>
        <end position="86"/>
    </location>
</feature>
<sequence length="215" mass="25460">MERTIALLFLCTAVEGFVGTHIFVHEDKKWYEAQTYCRHHHTDLSFVNSQSDLDRLLSASSEKDREGWIGLQRNPKNITAWMWSNGEWNDDNDLKSMHFYCIQLTVVVEEKSWEEALEHCREHHTDLSSLLSETDNLMALREYQKKHTTERMWIGLRYLADRWLWVNGDPLEFEAWPKGGVQDHQCPIRNRCGALTKEGLWENWDCQDKLNFICL</sequence>
<dbReference type="Pfam" id="PF00059">
    <property type="entry name" value="Lectin_C"/>
    <property type="match status" value="2"/>
</dbReference>
<dbReference type="InterPro" id="IPR001304">
    <property type="entry name" value="C-type_lectin-like"/>
</dbReference>
<gene>
    <name evidence="4" type="ORF">VZT92_002474</name>
</gene>
<evidence type="ECO:0000313" key="5">
    <source>
        <dbReference type="Proteomes" id="UP001488805"/>
    </source>
</evidence>
<dbReference type="PANTHER" id="PTHR45784">
    <property type="entry name" value="C-TYPE LECTIN DOMAIN FAMILY 20 MEMBER A-RELATED"/>
    <property type="match status" value="1"/>
</dbReference>
<feature type="signal peptide" evidence="2">
    <location>
        <begin position="1"/>
        <end position="16"/>
    </location>
</feature>
<dbReference type="PROSITE" id="PS50041">
    <property type="entry name" value="C_TYPE_LECTIN_2"/>
    <property type="match status" value="2"/>
</dbReference>
<keyword evidence="5" id="KW-1185">Reference proteome</keyword>
<reference evidence="4 5" key="1">
    <citation type="journal article" date="2024" name="Genome Biol. Evol.">
        <title>Chromosome-level genome assembly of the viviparous eelpout Zoarces viviparus.</title>
        <authorList>
            <person name="Fuhrmann N."/>
            <person name="Brasseur M.V."/>
            <person name="Bakowski C.E."/>
            <person name="Podsiadlowski L."/>
            <person name="Prost S."/>
            <person name="Krehenwinkel H."/>
            <person name="Mayer C."/>
        </authorList>
    </citation>
    <scope>NUCLEOTIDE SEQUENCE [LARGE SCALE GENOMIC DNA]</scope>
    <source>
        <strain evidence="4">NO-MEL_2022_Ind0_liver</strain>
    </source>
</reference>
<dbReference type="InterPro" id="IPR016187">
    <property type="entry name" value="CTDL_fold"/>
</dbReference>
<dbReference type="SUPFAM" id="SSF56436">
    <property type="entry name" value="C-type lectin-like"/>
    <property type="match status" value="2"/>
</dbReference>
<evidence type="ECO:0000256" key="1">
    <source>
        <dbReference type="ARBA" id="ARBA00023157"/>
    </source>
</evidence>
<protein>
    <recommendedName>
        <fullName evidence="3">C-type lectin domain-containing protein</fullName>
    </recommendedName>
</protein>
<proteinExistence type="predicted"/>
<dbReference type="SMART" id="SM00034">
    <property type="entry name" value="CLECT"/>
    <property type="match status" value="1"/>
</dbReference>
<dbReference type="EMBL" id="JBCEZU010000013">
    <property type="protein sequence ID" value="KAK9539997.1"/>
    <property type="molecule type" value="Genomic_DNA"/>
</dbReference>
<dbReference type="Proteomes" id="UP001488805">
    <property type="component" value="Unassembled WGS sequence"/>
</dbReference>
<accession>A0AAW1FZP2</accession>
<evidence type="ECO:0000256" key="2">
    <source>
        <dbReference type="SAM" id="SignalP"/>
    </source>
</evidence>
<dbReference type="Gene3D" id="3.10.100.10">
    <property type="entry name" value="Mannose-Binding Protein A, subunit A"/>
    <property type="match status" value="2"/>
</dbReference>
<name>A0AAW1FZP2_ZOAVI</name>